<dbReference type="GeneID" id="19299475"/>
<dbReference type="HOGENOM" id="CLU_1107238_0_0_1"/>
<proteinExistence type="predicted"/>
<evidence type="ECO:0000313" key="3">
    <source>
        <dbReference type="Proteomes" id="UP000030669"/>
    </source>
</evidence>
<dbReference type="KEGG" id="gtr:GLOTRDRAFT_111944"/>
<accession>S7RGK3</accession>
<dbReference type="EMBL" id="KB469306">
    <property type="protein sequence ID" value="EPQ53350.1"/>
    <property type="molecule type" value="Genomic_DNA"/>
</dbReference>
<feature type="compositionally biased region" description="Basic and acidic residues" evidence="1">
    <location>
        <begin position="230"/>
        <end position="240"/>
    </location>
</feature>
<dbReference type="RefSeq" id="XP_007868606.1">
    <property type="nucleotide sequence ID" value="XM_007870415.1"/>
</dbReference>
<evidence type="ECO:0000313" key="2">
    <source>
        <dbReference type="EMBL" id="EPQ53350.1"/>
    </source>
</evidence>
<protein>
    <submittedName>
        <fullName evidence="2">Uncharacterized protein</fullName>
    </submittedName>
</protein>
<reference evidence="2 3" key="1">
    <citation type="journal article" date="2012" name="Science">
        <title>The Paleozoic origin of enzymatic lignin decomposition reconstructed from 31 fungal genomes.</title>
        <authorList>
            <person name="Floudas D."/>
            <person name="Binder M."/>
            <person name="Riley R."/>
            <person name="Barry K."/>
            <person name="Blanchette R.A."/>
            <person name="Henrissat B."/>
            <person name="Martinez A.T."/>
            <person name="Otillar R."/>
            <person name="Spatafora J.W."/>
            <person name="Yadav J.S."/>
            <person name="Aerts A."/>
            <person name="Benoit I."/>
            <person name="Boyd A."/>
            <person name="Carlson A."/>
            <person name="Copeland A."/>
            <person name="Coutinho P.M."/>
            <person name="de Vries R.P."/>
            <person name="Ferreira P."/>
            <person name="Findley K."/>
            <person name="Foster B."/>
            <person name="Gaskell J."/>
            <person name="Glotzer D."/>
            <person name="Gorecki P."/>
            <person name="Heitman J."/>
            <person name="Hesse C."/>
            <person name="Hori C."/>
            <person name="Igarashi K."/>
            <person name="Jurgens J.A."/>
            <person name="Kallen N."/>
            <person name="Kersten P."/>
            <person name="Kohler A."/>
            <person name="Kuees U."/>
            <person name="Kumar T.K.A."/>
            <person name="Kuo A."/>
            <person name="LaButti K."/>
            <person name="Larrondo L.F."/>
            <person name="Lindquist E."/>
            <person name="Ling A."/>
            <person name="Lombard V."/>
            <person name="Lucas S."/>
            <person name="Lundell T."/>
            <person name="Martin R."/>
            <person name="McLaughlin D.J."/>
            <person name="Morgenstern I."/>
            <person name="Morin E."/>
            <person name="Murat C."/>
            <person name="Nagy L.G."/>
            <person name="Nolan M."/>
            <person name="Ohm R.A."/>
            <person name="Patyshakuliyeva A."/>
            <person name="Rokas A."/>
            <person name="Ruiz-Duenas F.J."/>
            <person name="Sabat G."/>
            <person name="Salamov A."/>
            <person name="Samejima M."/>
            <person name="Schmutz J."/>
            <person name="Slot J.C."/>
            <person name="St John F."/>
            <person name="Stenlid J."/>
            <person name="Sun H."/>
            <person name="Sun S."/>
            <person name="Syed K."/>
            <person name="Tsang A."/>
            <person name="Wiebenga A."/>
            <person name="Young D."/>
            <person name="Pisabarro A."/>
            <person name="Eastwood D.C."/>
            <person name="Martin F."/>
            <person name="Cullen D."/>
            <person name="Grigoriev I.V."/>
            <person name="Hibbett D.S."/>
        </authorList>
    </citation>
    <scope>NUCLEOTIDE SEQUENCE [LARGE SCALE GENOMIC DNA]</scope>
    <source>
        <strain evidence="2 3">ATCC 11539</strain>
    </source>
</reference>
<feature type="region of interest" description="Disordered" evidence="1">
    <location>
        <begin position="227"/>
        <end position="251"/>
    </location>
</feature>
<sequence length="251" mass="28435">MSWIMASRSRVLPVNFHLSLLCSILMRGVRRRCVLRIPRLDYDLHRWLRDVLVLIDVHGSGSWHWCFIECLTSTLSSIAWMWIPHSRPPSAARPPLHPAPIRIHTAYKPILHSSKHLTSPCTHLTTSFSARAPSRRPTLYLVQLAQQLTQVMVVRGQRRVRWVGRWRGLTLCGRERAQARGVHTGDIVLRRKGRNVDGGGKEKAFRSSSKRCSMALICLRPTALGWSQGKGDHEIGRRSLDPAGGIDNDTP</sequence>
<keyword evidence="3" id="KW-1185">Reference proteome</keyword>
<dbReference type="AlphaFoldDB" id="S7RGK3"/>
<organism evidence="2 3">
    <name type="scientific">Gloeophyllum trabeum (strain ATCC 11539 / FP-39264 / Madison 617)</name>
    <name type="common">Brown rot fungus</name>
    <dbReference type="NCBI Taxonomy" id="670483"/>
    <lineage>
        <taxon>Eukaryota</taxon>
        <taxon>Fungi</taxon>
        <taxon>Dikarya</taxon>
        <taxon>Basidiomycota</taxon>
        <taxon>Agaricomycotina</taxon>
        <taxon>Agaricomycetes</taxon>
        <taxon>Gloeophyllales</taxon>
        <taxon>Gloeophyllaceae</taxon>
        <taxon>Gloeophyllum</taxon>
    </lineage>
</organism>
<evidence type="ECO:0000256" key="1">
    <source>
        <dbReference type="SAM" id="MobiDB-lite"/>
    </source>
</evidence>
<name>S7RGK3_GLOTA</name>
<dbReference type="Proteomes" id="UP000030669">
    <property type="component" value="Unassembled WGS sequence"/>
</dbReference>
<gene>
    <name evidence="2" type="ORF">GLOTRDRAFT_111944</name>
</gene>